<dbReference type="CDD" id="cd16917">
    <property type="entry name" value="HATPase_UhpB-NarQ-NarX-like"/>
    <property type="match status" value="1"/>
</dbReference>
<keyword evidence="12" id="KW-1185">Reference proteome</keyword>
<keyword evidence="8" id="KW-0472">Membrane</keyword>
<evidence type="ECO:0000256" key="7">
    <source>
        <dbReference type="ARBA" id="ARBA00023012"/>
    </source>
</evidence>
<keyword evidence="5 11" id="KW-0418">Kinase</keyword>
<evidence type="ECO:0000256" key="4">
    <source>
        <dbReference type="ARBA" id="ARBA00022692"/>
    </source>
</evidence>
<protein>
    <submittedName>
        <fullName evidence="11">Sensor histidine kinase</fullName>
    </submittedName>
</protein>
<proteinExistence type="predicted"/>
<gene>
    <name evidence="11" type="ORF">ACH4F9_43845</name>
</gene>
<reference evidence="11 12" key="1">
    <citation type="submission" date="2024-10" db="EMBL/GenBank/DDBJ databases">
        <title>The Natural Products Discovery Center: Release of the First 8490 Sequenced Strains for Exploring Actinobacteria Biosynthetic Diversity.</title>
        <authorList>
            <person name="Kalkreuter E."/>
            <person name="Kautsar S.A."/>
            <person name="Yang D."/>
            <person name="Bader C.D."/>
            <person name="Teijaro C.N."/>
            <person name="Fluegel L."/>
            <person name="Davis C.M."/>
            <person name="Simpson J.R."/>
            <person name="Lauterbach L."/>
            <person name="Steele A.D."/>
            <person name="Gui C."/>
            <person name="Meng S."/>
            <person name="Li G."/>
            <person name="Viehrig K."/>
            <person name="Ye F."/>
            <person name="Su P."/>
            <person name="Kiefer A.F."/>
            <person name="Nichols A."/>
            <person name="Cepeda A.J."/>
            <person name="Yan W."/>
            <person name="Fan B."/>
            <person name="Jiang Y."/>
            <person name="Adhikari A."/>
            <person name="Zheng C.-J."/>
            <person name="Schuster L."/>
            <person name="Cowan T.M."/>
            <person name="Smanski M.J."/>
            <person name="Chevrette M.G."/>
            <person name="De Carvalho L.P.S."/>
            <person name="Shen B."/>
        </authorList>
    </citation>
    <scope>NUCLEOTIDE SEQUENCE [LARGE SCALE GENOMIC DNA]</scope>
    <source>
        <strain evidence="11 12">NPDC017990</strain>
    </source>
</reference>
<comment type="subcellular location">
    <subcellularLocation>
        <location evidence="1">Cell membrane</location>
        <topology evidence="1">Multi-pass membrane protein</topology>
    </subcellularLocation>
</comment>
<comment type="caution">
    <text evidence="11">The sequence shown here is derived from an EMBL/GenBank/DDBJ whole genome shotgun (WGS) entry which is preliminary data.</text>
</comment>
<dbReference type="GO" id="GO:0016301">
    <property type="term" value="F:kinase activity"/>
    <property type="evidence" value="ECO:0007669"/>
    <property type="project" value="UniProtKB-KW"/>
</dbReference>
<keyword evidence="2" id="KW-1003">Cell membrane</keyword>
<evidence type="ECO:0000259" key="10">
    <source>
        <dbReference type="PROSITE" id="PS50109"/>
    </source>
</evidence>
<dbReference type="Gene3D" id="3.30.565.10">
    <property type="entry name" value="Histidine kinase-like ATPase, C-terminal domain"/>
    <property type="match status" value="1"/>
</dbReference>
<dbReference type="Proteomes" id="UP001610818">
    <property type="component" value="Unassembled WGS sequence"/>
</dbReference>
<evidence type="ECO:0000256" key="2">
    <source>
        <dbReference type="ARBA" id="ARBA00022475"/>
    </source>
</evidence>
<keyword evidence="7" id="KW-0902">Two-component regulatory system</keyword>
<keyword evidence="3" id="KW-0808">Transferase</keyword>
<evidence type="ECO:0000313" key="11">
    <source>
        <dbReference type="EMBL" id="MFH8551929.1"/>
    </source>
</evidence>
<organism evidence="11 12">
    <name type="scientific">Streptomyces longisporoflavus</name>
    <dbReference type="NCBI Taxonomy" id="28044"/>
    <lineage>
        <taxon>Bacteria</taxon>
        <taxon>Bacillati</taxon>
        <taxon>Actinomycetota</taxon>
        <taxon>Actinomycetes</taxon>
        <taxon>Kitasatosporales</taxon>
        <taxon>Streptomycetaceae</taxon>
        <taxon>Streptomyces</taxon>
    </lineage>
</organism>
<dbReference type="Pfam" id="PF02518">
    <property type="entry name" value="HATPase_c"/>
    <property type="match status" value="1"/>
</dbReference>
<evidence type="ECO:0000256" key="6">
    <source>
        <dbReference type="ARBA" id="ARBA00022989"/>
    </source>
</evidence>
<accession>A0ABW7R5F5</accession>
<dbReference type="InterPro" id="IPR003594">
    <property type="entry name" value="HATPase_dom"/>
</dbReference>
<feature type="region of interest" description="Disordered" evidence="9">
    <location>
        <begin position="1"/>
        <end position="24"/>
    </location>
</feature>
<evidence type="ECO:0000256" key="3">
    <source>
        <dbReference type="ARBA" id="ARBA00022679"/>
    </source>
</evidence>
<keyword evidence="4" id="KW-0812">Transmembrane</keyword>
<dbReference type="InterPro" id="IPR036890">
    <property type="entry name" value="HATPase_C_sf"/>
</dbReference>
<evidence type="ECO:0000256" key="8">
    <source>
        <dbReference type="ARBA" id="ARBA00023136"/>
    </source>
</evidence>
<dbReference type="RefSeq" id="WP_397719051.1">
    <property type="nucleotide sequence ID" value="NZ_JBIRGN010000017.1"/>
</dbReference>
<dbReference type="EMBL" id="JBIRGQ010000017">
    <property type="protein sequence ID" value="MFH8551929.1"/>
    <property type="molecule type" value="Genomic_DNA"/>
</dbReference>
<evidence type="ECO:0000256" key="9">
    <source>
        <dbReference type="SAM" id="MobiDB-lite"/>
    </source>
</evidence>
<sequence length="237" mass="25903">MAIRDERPYGPSAPAESAVCDRPIAPNALKAGKPARSVEDRWEQERQALSRELHDNVAHLIMAGLNSLEMSDHYEREQRGNRALAKREFATRILRQALMITRELASRVRCGRTVDSNDAAAARLPAELAPRPTPHETRVLADETELLVILSEALGNALTHSGADDITVRLRAEPRNFDASVEDNGVGISRALHDQPGSLGLQSMRERTAQLGGSFCIMDGPSGGTRISVTVPLEDRT</sequence>
<evidence type="ECO:0000256" key="5">
    <source>
        <dbReference type="ARBA" id="ARBA00022777"/>
    </source>
</evidence>
<dbReference type="InterPro" id="IPR005467">
    <property type="entry name" value="His_kinase_dom"/>
</dbReference>
<dbReference type="SMART" id="SM00387">
    <property type="entry name" value="HATPase_c"/>
    <property type="match status" value="1"/>
</dbReference>
<feature type="domain" description="Histidine kinase" evidence="10">
    <location>
        <begin position="139"/>
        <end position="235"/>
    </location>
</feature>
<evidence type="ECO:0000256" key="1">
    <source>
        <dbReference type="ARBA" id="ARBA00004651"/>
    </source>
</evidence>
<dbReference type="PANTHER" id="PTHR24421:SF37">
    <property type="entry name" value="SENSOR HISTIDINE KINASE NARS"/>
    <property type="match status" value="1"/>
</dbReference>
<dbReference type="SUPFAM" id="SSF55874">
    <property type="entry name" value="ATPase domain of HSP90 chaperone/DNA topoisomerase II/histidine kinase"/>
    <property type="match status" value="1"/>
</dbReference>
<evidence type="ECO:0000313" key="12">
    <source>
        <dbReference type="Proteomes" id="UP001610818"/>
    </source>
</evidence>
<dbReference type="PANTHER" id="PTHR24421">
    <property type="entry name" value="NITRATE/NITRITE SENSOR PROTEIN NARX-RELATED"/>
    <property type="match status" value="1"/>
</dbReference>
<dbReference type="InterPro" id="IPR050482">
    <property type="entry name" value="Sensor_HK_TwoCompSys"/>
</dbReference>
<dbReference type="PROSITE" id="PS50109">
    <property type="entry name" value="HIS_KIN"/>
    <property type="match status" value="1"/>
</dbReference>
<keyword evidence="6" id="KW-1133">Transmembrane helix</keyword>
<name>A0ABW7R5F5_9ACTN</name>